<dbReference type="Gene3D" id="3.10.200.10">
    <property type="entry name" value="Alpha carbonic anhydrase"/>
    <property type="match status" value="1"/>
</dbReference>
<name>A0A858C8E6_PYRYE</name>
<reference evidence="8" key="1">
    <citation type="submission" date="2019-07" db="EMBL/GenBank/DDBJ databases">
        <authorList>
            <person name="Zhang B."/>
        </authorList>
    </citation>
    <scope>NUCLEOTIDE SEQUENCE</scope>
</reference>
<dbReference type="InterPro" id="IPR001148">
    <property type="entry name" value="CA_dom"/>
</dbReference>
<evidence type="ECO:0000256" key="4">
    <source>
        <dbReference type="ARBA" id="ARBA00022833"/>
    </source>
</evidence>
<evidence type="ECO:0000259" key="7">
    <source>
        <dbReference type="PROSITE" id="PS51144"/>
    </source>
</evidence>
<dbReference type="PROSITE" id="PS51144">
    <property type="entry name" value="ALPHA_CA_2"/>
    <property type="match status" value="1"/>
</dbReference>
<protein>
    <recommendedName>
        <fullName evidence="2">carbonic anhydrase</fullName>
        <ecNumber evidence="2">4.2.1.1</ecNumber>
    </recommendedName>
</protein>
<keyword evidence="3" id="KW-0479">Metal-binding</keyword>
<keyword evidence="4" id="KW-0862">Zinc</keyword>
<dbReference type="EMBL" id="MN132854">
    <property type="protein sequence ID" value="QID19975.1"/>
    <property type="molecule type" value="mRNA"/>
</dbReference>
<sequence>MAGRGVPHRRARAVAAAVAAAAAIVTAAAAGTTAAADLPSGAWEFFGPRGPAFWGAVSPTCATGLAQSPIDVVATAPAGPLSLQSVATQDDGAELRAEGARNGVRLACASPGACGVAVWAGYTYDLVRVHLHGAVEHTMGGEVFPAELQLVHQADDGNSLVVAIHLRVGAVNEGLEKLLAASAAGAPANATATLSEADWAALVPAEDGWCQYGGSLTAPPCTEGVTWAIASTPRSASEEQLRRLGAAILDAGAVVLTKRPVQPLNGRRMTCYSAE</sequence>
<evidence type="ECO:0000256" key="1">
    <source>
        <dbReference type="ARBA" id="ARBA00010718"/>
    </source>
</evidence>
<comment type="similarity">
    <text evidence="1">Belongs to the alpha-carbonic anhydrase family.</text>
</comment>
<evidence type="ECO:0000256" key="3">
    <source>
        <dbReference type="ARBA" id="ARBA00022723"/>
    </source>
</evidence>
<dbReference type="PANTHER" id="PTHR18952">
    <property type="entry name" value="CARBONIC ANHYDRASE"/>
    <property type="match status" value="1"/>
</dbReference>
<dbReference type="PANTHER" id="PTHR18952:SF265">
    <property type="entry name" value="CARBONIC ANHYDRASE"/>
    <property type="match status" value="1"/>
</dbReference>
<dbReference type="SMART" id="SM01057">
    <property type="entry name" value="Carb_anhydrase"/>
    <property type="match status" value="1"/>
</dbReference>
<dbReference type="SUPFAM" id="SSF51069">
    <property type="entry name" value="Carbonic anhydrase"/>
    <property type="match status" value="1"/>
</dbReference>
<dbReference type="InterPro" id="IPR041891">
    <property type="entry name" value="Alpha_CA_prokaryot-like"/>
</dbReference>
<dbReference type="InterPro" id="IPR036398">
    <property type="entry name" value="CA_dom_sf"/>
</dbReference>
<dbReference type="CDD" id="cd03124">
    <property type="entry name" value="alpha_CA_prokaryotic_like"/>
    <property type="match status" value="1"/>
</dbReference>
<evidence type="ECO:0000256" key="6">
    <source>
        <dbReference type="ARBA" id="ARBA00048348"/>
    </source>
</evidence>
<dbReference type="EC" id="4.2.1.1" evidence="2"/>
<dbReference type="AlphaFoldDB" id="A0A858C8E6"/>
<feature type="domain" description="Alpha-carbonic anhydrase" evidence="7">
    <location>
        <begin position="41"/>
        <end position="273"/>
    </location>
</feature>
<organism evidence="8">
    <name type="scientific">Pyropia yezoensis</name>
    <name type="common">Susabi-nori</name>
    <name type="synonym">Porphyra yezoensis</name>
    <dbReference type="NCBI Taxonomy" id="2788"/>
    <lineage>
        <taxon>Eukaryota</taxon>
        <taxon>Rhodophyta</taxon>
        <taxon>Bangiophyceae</taxon>
        <taxon>Bangiales</taxon>
        <taxon>Bangiaceae</taxon>
        <taxon>Pyropia</taxon>
    </lineage>
</organism>
<comment type="catalytic activity">
    <reaction evidence="6">
        <text>hydrogencarbonate + H(+) = CO2 + H2O</text>
        <dbReference type="Rhea" id="RHEA:10748"/>
        <dbReference type="ChEBI" id="CHEBI:15377"/>
        <dbReference type="ChEBI" id="CHEBI:15378"/>
        <dbReference type="ChEBI" id="CHEBI:16526"/>
        <dbReference type="ChEBI" id="CHEBI:17544"/>
        <dbReference type="EC" id="4.2.1.1"/>
    </reaction>
</comment>
<accession>A0A858C8E6</accession>
<dbReference type="GO" id="GO:0008270">
    <property type="term" value="F:zinc ion binding"/>
    <property type="evidence" value="ECO:0007669"/>
    <property type="project" value="InterPro"/>
</dbReference>
<evidence type="ECO:0000256" key="5">
    <source>
        <dbReference type="ARBA" id="ARBA00023239"/>
    </source>
</evidence>
<evidence type="ECO:0000256" key="2">
    <source>
        <dbReference type="ARBA" id="ARBA00012925"/>
    </source>
</evidence>
<dbReference type="InterPro" id="IPR023561">
    <property type="entry name" value="Carbonic_anhydrase_a-class"/>
</dbReference>
<evidence type="ECO:0000313" key="8">
    <source>
        <dbReference type="EMBL" id="QID19975.1"/>
    </source>
</evidence>
<dbReference type="GO" id="GO:0004089">
    <property type="term" value="F:carbonate dehydratase activity"/>
    <property type="evidence" value="ECO:0007669"/>
    <property type="project" value="UniProtKB-EC"/>
</dbReference>
<dbReference type="Pfam" id="PF00194">
    <property type="entry name" value="Carb_anhydrase"/>
    <property type="match status" value="1"/>
</dbReference>
<keyword evidence="5" id="KW-0456">Lyase</keyword>
<proteinExistence type="evidence at transcript level"/>